<reference evidence="1" key="1">
    <citation type="submission" date="2014-11" db="EMBL/GenBank/DDBJ databases">
        <authorList>
            <person name="Amaro Gonzalez C."/>
        </authorList>
    </citation>
    <scope>NUCLEOTIDE SEQUENCE</scope>
</reference>
<dbReference type="AlphaFoldDB" id="A0A0E9T5D4"/>
<name>A0A0E9T5D4_ANGAN</name>
<dbReference type="EMBL" id="GBXM01059758">
    <property type="protein sequence ID" value="JAH48819.1"/>
    <property type="molecule type" value="Transcribed_RNA"/>
</dbReference>
<sequence>MFIFPQFTCQRVIHQSQLTEHLEYFPILLK</sequence>
<reference evidence="1" key="2">
    <citation type="journal article" date="2015" name="Fish Shellfish Immunol.">
        <title>Early steps in the European eel (Anguilla anguilla)-Vibrio vulnificus interaction in the gills: Role of the RtxA13 toxin.</title>
        <authorList>
            <person name="Callol A."/>
            <person name="Pajuelo D."/>
            <person name="Ebbesson L."/>
            <person name="Teles M."/>
            <person name="MacKenzie S."/>
            <person name="Amaro C."/>
        </authorList>
    </citation>
    <scope>NUCLEOTIDE SEQUENCE</scope>
</reference>
<evidence type="ECO:0000313" key="1">
    <source>
        <dbReference type="EMBL" id="JAH48819.1"/>
    </source>
</evidence>
<proteinExistence type="predicted"/>
<accession>A0A0E9T5D4</accession>
<organism evidence="1">
    <name type="scientific">Anguilla anguilla</name>
    <name type="common">European freshwater eel</name>
    <name type="synonym">Muraena anguilla</name>
    <dbReference type="NCBI Taxonomy" id="7936"/>
    <lineage>
        <taxon>Eukaryota</taxon>
        <taxon>Metazoa</taxon>
        <taxon>Chordata</taxon>
        <taxon>Craniata</taxon>
        <taxon>Vertebrata</taxon>
        <taxon>Euteleostomi</taxon>
        <taxon>Actinopterygii</taxon>
        <taxon>Neopterygii</taxon>
        <taxon>Teleostei</taxon>
        <taxon>Anguilliformes</taxon>
        <taxon>Anguillidae</taxon>
        <taxon>Anguilla</taxon>
    </lineage>
</organism>
<protein>
    <submittedName>
        <fullName evidence="1">Uncharacterized protein</fullName>
    </submittedName>
</protein>